<dbReference type="Proteomes" id="UP001254848">
    <property type="component" value="Unassembled WGS sequence"/>
</dbReference>
<protein>
    <submittedName>
        <fullName evidence="1">Glycosyltransferase</fullName>
        <ecNumber evidence="1">2.4.-.-</ecNumber>
    </submittedName>
</protein>
<reference evidence="1 2" key="1">
    <citation type="submission" date="2023-07" db="EMBL/GenBank/DDBJ databases">
        <title>The novel representative of Negativicutes class, Anaeroselena agilis gen. nov. sp. nov.</title>
        <authorList>
            <person name="Prokofeva M.I."/>
            <person name="Elcheninov A.G."/>
            <person name="Klyukina A."/>
            <person name="Kublanov I.V."/>
            <person name="Frolov E.N."/>
            <person name="Podosokorskaya O.A."/>
        </authorList>
    </citation>
    <scope>NUCLEOTIDE SEQUENCE [LARGE SCALE GENOMIC DNA]</scope>
    <source>
        <strain evidence="1 2">4137-cl</strain>
    </source>
</reference>
<accession>A0ABU3NSF2</accession>
<keyword evidence="1" id="KW-0328">Glycosyltransferase</keyword>
<gene>
    <name evidence="1" type="ORF">Q4T40_00620</name>
</gene>
<comment type="caution">
    <text evidence="1">The sequence shown here is derived from an EMBL/GenBank/DDBJ whole genome shotgun (WGS) entry which is preliminary data.</text>
</comment>
<evidence type="ECO:0000313" key="2">
    <source>
        <dbReference type="Proteomes" id="UP001254848"/>
    </source>
</evidence>
<dbReference type="Pfam" id="PF13692">
    <property type="entry name" value="Glyco_trans_1_4"/>
    <property type="match status" value="1"/>
</dbReference>
<keyword evidence="1" id="KW-0808">Transferase</keyword>
<sequence length="743" mass="82861">MKLAVALLVGSPSGAAEGMLADFDQAGYQVHVFGNVEDQAGILAAFPDIMHYIGSNAGGEPERLVLISNYRELLFSWFRCYNSLIDDFVFCCDEHDYEAPVNAATQMYKCLAAFNNSGRETLQGRIFIAVGPDNFATAAALLLRNNNFVHFAPYNEFNFAVKTAKTPVNKRYYLNKREYEYRATADGTAENILLSTDVDSAEEDREFPAALSRHPHFVFFYIAMLSMQAASSAPRKLLAIFSALNRDNAVAAEYYRHYFEQHGQDARLSFQAKIILAFFALQFGITDGVGRFLMQTMLSDSTHRKYHYFLLVQALSYEANLGMQPYAGLYNDRQQILSAASEYYRPALAPQTGAQNDNNSAGGKRKVAVLVPQLLALVHAPTRVILNYCKQLKLDYPDYELKIFVEDTHFFDPEEAAIMPFLFKSVPSGQDAGIHREFLSPAAVDIHYSAVDLPRKERLERDLAAITSFGPDLVWAVNADVSILREVLFSLYPVLDMPSTLKISCSCKADLFICFQDIAQVKAECEKYDFLLESINSGKFVRHQPGMDLAGPQREKSRSEYFLRPEDFVLITVGNRLDADLTADFVLMVDSFLDKHANAKWVVVGKGGENAVGKLCPGSAGNRVFIEYDDDLAALYAVCDVYINPFRQGGGVSAAMAMHQSLPVVTLGGSDVGAIAGSEGSLTDKDDYWAEMERLYADGDYRRNRGRRAKQRIDEVYGMAGAVKEMVGFFGQTLANYRKRQEA</sequence>
<dbReference type="EC" id="2.4.-.-" evidence="1"/>
<keyword evidence="2" id="KW-1185">Reference proteome</keyword>
<proteinExistence type="predicted"/>
<dbReference type="SUPFAM" id="SSF53756">
    <property type="entry name" value="UDP-Glycosyltransferase/glycogen phosphorylase"/>
    <property type="match status" value="1"/>
</dbReference>
<name>A0ABU3NSF2_9FIRM</name>
<dbReference type="Gene3D" id="3.40.50.2000">
    <property type="entry name" value="Glycogen Phosphorylase B"/>
    <property type="match status" value="1"/>
</dbReference>
<dbReference type="EMBL" id="JAUOZS010000001">
    <property type="protein sequence ID" value="MDT8899750.1"/>
    <property type="molecule type" value="Genomic_DNA"/>
</dbReference>
<evidence type="ECO:0000313" key="1">
    <source>
        <dbReference type="EMBL" id="MDT8899750.1"/>
    </source>
</evidence>
<dbReference type="RefSeq" id="WP_413778318.1">
    <property type="nucleotide sequence ID" value="NZ_JAUOZS010000001.1"/>
</dbReference>
<organism evidence="1 2">
    <name type="scientific">Anaeroselena agilis</name>
    <dbReference type="NCBI Taxonomy" id="3063788"/>
    <lineage>
        <taxon>Bacteria</taxon>
        <taxon>Bacillati</taxon>
        <taxon>Bacillota</taxon>
        <taxon>Negativicutes</taxon>
        <taxon>Acetonemataceae</taxon>
        <taxon>Anaeroselena</taxon>
    </lineage>
</organism>
<dbReference type="GO" id="GO:0016757">
    <property type="term" value="F:glycosyltransferase activity"/>
    <property type="evidence" value="ECO:0007669"/>
    <property type="project" value="UniProtKB-KW"/>
</dbReference>